<feature type="transmembrane region" description="Helical" evidence="7">
    <location>
        <begin position="23"/>
        <end position="43"/>
    </location>
</feature>
<accession>A0ABY7DKJ9</accession>
<feature type="transmembrane region" description="Helical" evidence="7">
    <location>
        <begin position="1215"/>
        <end position="1238"/>
    </location>
</feature>
<dbReference type="InterPro" id="IPR056264">
    <property type="entry name" value="R2_ABCA1-4-like"/>
</dbReference>
<keyword evidence="5 7" id="KW-1133">Transmembrane helix</keyword>
<keyword evidence="3" id="KW-0547">Nucleotide-binding</keyword>
<name>A0ABY7DKJ9_MYAAR</name>
<evidence type="ECO:0000256" key="4">
    <source>
        <dbReference type="ARBA" id="ARBA00022840"/>
    </source>
</evidence>
<evidence type="ECO:0000313" key="10">
    <source>
        <dbReference type="Proteomes" id="UP001164746"/>
    </source>
</evidence>
<protein>
    <submittedName>
        <fullName evidence="9">ABCA3-like protein</fullName>
    </submittedName>
</protein>
<dbReference type="InterPro" id="IPR013525">
    <property type="entry name" value="ABC2_TM"/>
</dbReference>
<dbReference type="InterPro" id="IPR003439">
    <property type="entry name" value="ABC_transporter-like_ATP-bd"/>
</dbReference>
<dbReference type="Pfam" id="PF23321">
    <property type="entry name" value="R1_ABCA1"/>
    <property type="match status" value="1"/>
</dbReference>
<dbReference type="Gene3D" id="3.40.50.300">
    <property type="entry name" value="P-loop containing nucleotide triphosphate hydrolases"/>
    <property type="match status" value="2"/>
</dbReference>
<feature type="transmembrane region" description="Helical" evidence="7">
    <location>
        <begin position="248"/>
        <end position="272"/>
    </location>
</feature>
<comment type="subcellular location">
    <subcellularLocation>
        <location evidence="1">Membrane</location>
        <topology evidence="1">Multi-pass membrane protein</topology>
    </subcellularLocation>
</comment>
<organism evidence="9 10">
    <name type="scientific">Mya arenaria</name>
    <name type="common">Soft-shell clam</name>
    <dbReference type="NCBI Taxonomy" id="6604"/>
    <lineage>
        <taxon>Eukaryota</taxon>
        <taxon>Metazoa</taxon>
        <taxon>Spiralia</taxon>
        <taxon>Lophotrochozoa</taxon>
        <taxon>Mollusca</taxon>
        <taxon>Bivalvia</taxon>
        <taxon>Autobranchia</taxon>
        <taxon>Heteroconchia</taxon>
        <taxon>Euheterodonta</taxon>
        <taxon>Imparidentia</taxon>
        <taxon>Neoheterodontei</taxon>
        <taxon>Myida</taxon>
        <taxon>Myoidea</taxon>
        <taxon>Myidae</taxon>
        <taxon>Mya</taxon>
    </lineage>
</organism>
<keyword evidence="10" id="KW-1185">Reference proteome</keyword>
<keyword evidence="4" id="KW-0067">ATP-binding</keyword>
<evidence type="ECO:0000256" key="1">
    <source>
        <dbReference type="ARBA" id="ARBA00004141"/>
    </source>
</evidence>
<evidence type="ECO:0000313" key="9">
    <source>
        <dbReference type="EMBL" id="WAQ97466.1"/>
    </source>
</evidence>
<dbReference type="InterPro" id="IPR017871">
    <property type="entry name" value="ABC_transporter-like_CS"/>
</dbReference>
<dbReference type="Pfam" id="PF00005">
    <property type="entry name" value="ABC_tran"/>
    <property type="match status" value="2"/>
</dbReference>
<dbReference type="InterPro" id="IPR027417">
    <property type="entry name" value="P-loop_NTPase"/>
</dbReference>
<sequence>MVQKWRQFKLLLWKNFLIQKRKVVTTVFEIGLPAFFALILVFIRLRVTGEMMDEKEWAACGHWQHLPKEIHMHQVAFAPDNNLTRRIMKHVTGEHTRISDVKGFENEEKLVDFMMFENSTTKNLKFYLAGVVFTNRFHDNGTRLPRDIAYKLRFQSSPRNAGKKSSHLNPYRGDTSWNTDFIFPLFQHVGPREPTKTCYAREGFLALQNAVNYGILKEYGTPVHAGIVEHIDLSLRRHPYPRFNDDNFIIVIQSQFPLILMLSFVLVALNIVKDVVHEKERKLKESMKMMGLNNWLHWAAWYVKYLLFLLITVGVMTLFLCINTSKGPVIGKIHPSIVFLFLFVYANCVISSCFAASVFFNKANSGAAAGGILFFVTYIPYFFIQPRYATFTWGQKIISSLIPNVAMAYGGQIIGMFEGTGVGVQWSNIMHGVSVDDDFSMFNVIAMLLVDTVLYAFVTWYVEAVFPGEFGVPLKWYFPVTCSYWCGTKPDDYVTDDKNISIGQISEFFEKDPSGLRAGIQIRNLRKEFKRGENKKVAVSGMTLDMYEGQITALLGHNGAGKTTTMSMLTGLIPTTSGTARVNGFDIREDIASVRSSLGLCPQHDVLFDSLTVEEHLIFFSKLKGVPDDVVGGEVTAMLDVINLTSKRHAKSSTLSGGMKRKLSVGIALIGGSKVVILDEPSSGMDPEARRQLWTVLQQNKRGRTMLLSTHFMDEADHLGDRISIMADGVVKCCGSSTFLKNKYGAGYHMTIVKAEHCDVGIITQRIKHYVPEAELENNVAAELSYILPSQRSSEFEKMFLEFDRNLSGLGIQSYGIAVTTMEEVFLRVGKSSLHTDPMKPRRHSQISTPSHLIINNESADERTPLLTNPDRINPFHRTPSFTQSVQRNTGLHLLLQQFYAMFLKRAIHTARNLIVTGTQLSVPLSFAIIGLVVIKTFPGPHDSPPLSLTIDSLGDNVVVYSVMDTKYSLNNELGQFYSGQFNDSHTTSVEFVNNQKHFSNDSDITKYLLKTARNGLGIYNLRYLVGASINSIDGSSDTKLNITAYFNNHAFHTPAISLGMVAESLLQYLFNDSSLSLSVTNHPLPRTTDDKVRDETQSETTGFTVAFNIVFGMAFLASSFALFLIKERSTKAKHLQLSSGVNVFVFWSATFCWDIINYLMMAICLLITIRAFNVDAYVAHDNLADIALLFLLYGLAMLPFMYLCSFLFTVPASGYVWLTMFNMLTGVATILAVAILSIPQLGLQDLSKVLEWIFLVLLPNFCLGQGLEDYYSNYKVGLIYNKVCPVLKEFCNELPNPCCQSTGNCGEDGCLYYNSNPLGWEPNGIGRMLFFLSMQFVFYTTVLLCLESEIFHSLVQIIRKSLAASQEIEIIELERTGRVQEDDDVARERSRIANNHPTSLLQTDKILLSELSKCYDRNIAVNRISLGIPQGECFGLLGVNGAGKTSTFKMLTGDESITSGTAFLNGKSVSSQIAEVRKYVGYCPQFDALIDQMTGRETLFMFARLRGIAEIPPMVNDLLSALLLEEYADKHVQTYSGGNKRKLSTAIALIGNPPVIFLDEPTTGMDPNARRHLWDTLCNIRASGRTLVLTSHSMEECEALCTRLAVMVNGHFKCLGSPQHLKNKFSEGYILFATVGSTEGGHIPETTALQTFIEDHFPNCVLKDVDHGMVHYHITDTSMTLAHIFGTMERAKTTYNIEDYSVSQTTLEQVFINFARTQQPPVELQDGCCKRFCFCSRIC</sequence>
<evidence type="ECO:0000256" key="6">
    <source>
        <dbReference type="ARBA" id="ARBA00023136"/>
    </source>
</evidence>
<dbReference type="CDD" id="cd03263">
    <property type="entry name" value="ABC_subfamily_A"/>
    <property type="match status" value="2"/>
</dbReference>
<dbReference type="PROSITE" id="PS00211">
    <property type="entry name" value="ABC_TRANSPORTER_1"/>
    <property type="match status" value="1"/>
</dbReference>
<gene>
    <name evidence="9" type="ORF">MAR_030156</name>
</gene>
<evidence type="ECO:0000256" key="5">
    <source>
        <dbReference type="ARBA" id="ARBA00022989"/>
    </source>
</evidence>
<feature type="transmembrane region" description="Helical" evidence="7">
    <location>
        <begin position="1106"/>
        <end position="1126"/>
    </location>
</feature>
<feature type="transmembrane region" description="Helical" evidence="7">
    <location>
        <begin position="439"/>
        <end position="462"/>
    </location>
</feature>
<dbReference type="Proteomes" id="UP001164746">
    <property type="component" value="Chromosome 2"/>
</dbReference>
<dbReference type="EMBL" id="CP111013">
    <property type="protein sequence ID" value="WAQ97466.1"/>
    <property type="molecule type" value="Genomic_DNA"/>
</dbReference>
<feature type="domain" description="ABC transporter" evidence="8">
    <location>
        <begin position="1407"/>
        <end position="1635"/>
    </location>
</feature>
<dbReference type="PANTHER" id="PTHR19229">
    <property type="entry name" value="ATP-BINDING CASSETTE TRANSPORTER SUBFAMILY A ABCA"/>
    <property type="match status" value="1"/>
</dbReference>
<dbReference type="SMART" id="SM00382">
    <property type="entry name" value="AAA"/>
    <property type="match status" value="2"/>
</dbReference>
<feature type="transmembrane region" description="Helical" evidence="7">
    <location>
        <begin position="1187"/>
        <end position="1209"/>
    </location>
</feature>
<evidence type="ECO:0000256" key="2">
    <source>
        <dbReference type="ARBA" id="ARBA00022692"/>
    </source>
</evidence>
<dbReference type="PROSITE" id="PS50893">
    <property type="entry name" value="ABC_TRANSPORTER_2"/>
    <property type="match status" value="2"/>
</dbReference>
<reference evidence="9" key="1">
    <citation type="submission" date="2022-11" db="EMBL/GenBank/DDBJ databases">
        <title>Centuries of genome instability and evolution in soft-shell clam transmissible cancer (bioRxiv).</title>
        <authorList>
            <person name="Hart S.F.M."/>
            <person name="Yonemitsu M.A."/>
            <person name="Giersch R.M."/>
            <person name="Beal B.F."/>
            <person name="Arriagada G."/>
            <person name="Davis B.W."/>
            <person name="Ostrander E.A."/>
            <person name="Goff S.P."/>
            <person name="Metzger M.J."/>
        </authorList>
    </citation>
    <scope>NUCLEOTIDE SEQUENCE</scope>
    <source>
        <strain evidence="9">MELC-2E11</strain>
        <tissue evidence="9">Siphon/mantle</tissue>
    </source>
</reference>
<feature type="transmembrane region" description="Helical" evidence="7">
    <location>
        <begin position="1156"/>
        <end position="1175"/>
    </location>
</feature>
<keyword evidence="6 7" id="KW-0472">Membrane</keyword>
<evidence type="ECO:0000256" key="7">
    <source>
        <dbReference type="SAM" id="Phobius"/>
    </source>
</evidence>
<dbReference type="SUPFAM" id="SSF52540">
    <property type="entry name" value="P-loop containing nucleoside triphosphate hydrolases"/>
    <property type="match status" value="2"/>
</dbReference>
<feature type="transmembrane region" description="Helical" evidence="7">
    <location>
        <begin position="337"/>
        <end position="360"/>
    </location>
</feature>
<dbReference type="PANTHER" id="PTHR19229:SF250">
    <property type="entry name" value="ABC TRANSPORTER DOMAIN-CONTAINING PROTEIN-RELATED"/>
    <property type="match status" value="1"/>
</dbReference>
<feature type="transmembrane region" description="Helical" evidence="7">
    <location>
        <begin position="366"/>
        <end position="384"/>
    </location>
</feature>
<dbReference type="Pfam" id="PF12698">
    <property type="entry name" value="ABC2_membrane_3"/>
    <property type="match status" value="2"/>
</dbReference>
<dbReference type="InterPro" id="IPR026082">
    <property type="entry name" value="ABCA"/>
</dbReference>
<evidence type="ECO:0000259" key="8">
    <source>
        <dbReference type="PROSITE" id="PS50893"/>
    </source>
</evidence>
<evidence type="ECO:0000256" key="3">
    <source>
        <dbReference type="ARBA" id="ARBA00022741"/>
    </source>
</evidence>
<feature type="transmembrane region" description="Helical" evidence="7">
    <location>
        <begin position="305"/>
        <end position="325"/>
    </location>
</feature>
<dbReference type="InterPro" id="IPR003593">
    <property type="entry name" value="AAA+_ATPase"/>
</dbReference>
<keyword evidence="2 7" id="KW-0812">Transmembrane</keyword>
<proteinExistence type="predicted"/>
<feature type="domain" description="ABC transporter" evidence="8">
    <location>
        <begin position="520"/>
        <end position="753"/>
    </location>
</feature>